<reference evidence="1" key="1">
    <citation type="submission" date="2020-10" db="EMBL/GenBank/DDBJ databases">
        <authorList>
            <person name="Gilroy R."/>
        </authorList>
    </citation>
    <scope>NUCLEOTIDE SEQUENCE</scope>
    <source>
        <strain evidence="1">G3-3990</strain>
    </source>
</reference>
<organism evidence="1 2">
    <name type="scientific">Candidatus Gallipaludibacter merdavium</name>
    <dbReference type="NCBI Taxonomy" id="2840839"/>
    <lineage>
        <taxon>Bacteria</taxon>
        <taxon>Pseudomonadati</taxon>
        <taxon>Bacteroidota</taxon>
        <taxon>Bacteroidia</taxon>
        <taxon>Bacteroidales</taxon>
        <taxon>Candidatus Gallipaludibacter</taxon>
    </lineage>
</organism>
<evidence type="ECO:0000313" key="2">
    <source>
        <dbReference type="Proteomes" id="UP000823641"/>
    </source>
</evidence>
<evidence type="ECO:0000313" key="1">
    <source>
        <dbReference type="EMBL" id="MBO8460541.1"/>
    </source>
</evidence>
<name>A0A9D9HVI7_9BACT</name>
<protein>
    <submittedName>
        <fullName evidence="1">Uncharacterized protein</fullName>
    </submittedName>
</protein>
<dbReference type="EMBL" id="JADIMG010000089">
    <property type="protein sequence ID" value="MBO8460541.1"/>
    <property type="molecule type" value="Genomic_DNA"/>
</dbReference>
<sequence length="182" mass="21010">MKKFFLTVLFLPLLWACEPRITDRYPVLRTFEKDNILFTFYLTTEGGEMATVFNQGEKIKISYTRENLSSDTVYMADFYSNPIHQEGFCVIYNADNNEVVASPFIVATDDAPACYHMAPNQVMNSGFLFPDEYIDAVALEKGSYYVSFTPRFGYYQSCHHITNADEMIEIAVPEFRIDFEVK</sequence>
<proteinExistence type="predicted"/>
<dbReference type="Proteomes" id="UP000823641">
    <property type="component" value="Unassembled WGS sequence"/>
</dbReference>
<gene>
    <name evidence="1" type="ORF">IAA73_09440</name>
</gene>
<reference evidence="1" key="2">
    <citation type="journal article" date="2021" name="PeerJ">
        <title>Extensive microbial diversity within the chicken gut microbiome revealed by metagenomics and culture.</title>
        <authorList>
            <person name="Gilroy R."/>
            <person name="Ravi A."/>
            <person name="Getino M."/>
            <person name="Pursley I."/>
            <person name="Horton D.L."/>
            <person name="Alikhan N.F."/>
            <person name="Baker D."/>
            <person name="Gharbi K."/>
            <person name="Hall N."/>
            <person name="Watson M."/>
            <person name="Adriaenssens E.M."/>
            <person name="Foster-Nyarko E."/>
            <person name="Jarju S."/>
            <person name="Secka A."/>
            <person name="Antonio M."/>
            <person name="Oren A."/>
            <person name="Chaudhuri R.R."/>
            <person name="La Ragione R."/>
            <person name="Hildebrand F."/>
            <person name="Pallen M.J."/>
        </authorList>
    </citation>
    <scope>NUCLEOTIDE SEQUENCE</scope>
    <source>
        <strain evidence="1">G3-3990</strain>
    </source>
</reference>
<accession>A0A9D9HVI7</accession>
<comment type="caution">
    <text evidence="1">The sequence shown here is derived from an EMBL/GenBank/DDBJ whole genome shotgun (WGS) entry which is preliminary data.</text>
</comment>
<dbReference type="AlphaFoldDB" id="A0A9D9HVI7"/>